<protein>
    <submittedName>
        <fullName evidence="1">Uncharacterized protein</fullName>
    </submittedName>
</protein>
<dbReference type="EMBL" id="MT630736">
    <property type="protein sequence ID" value="QNO42421.1"/>
    <property type="molecule type" value="Genomic_DNA"/>
</dbReference>
<reference evidence="1" key="1">
    <citation type="submission" date="2020-06" db="EMBL/GenBank/DDBJ databases">
        <title>Unique genomic features of the anaerobic methanotrophic archaea.</title>
        <authorList>
            <person name="Chadwick G.L."/>
            <person name="Skennerton C.T."/>
            <person name="Laso-Perez R."/>
            <person name="Leu A.O."/>
            <person name="Speth D.R."/>
            <person name="Yu H."/>
            <person name="Morgan-Lang C."/>
            <person name="Hatzenpichler R."/>
            <person name="Goudeau D."/>
            <person name="Malmstrom R."/>
            <person name="Brazelton W.J."/>
            <person name="Woyke T."/>
            <person name="Hallam S.J."/>
            <person name="Tyson G.W."/>
            <person name="Wegener G."/>
            <person name="Boetius A."/>
            <person name="Orphan V."/>
        </authorList>
    </citation>
    <scope>NUCLEOTIDE SEQUENCE</scope>
</reference>
<organism evidence="1">
    <name type="scientific">Candidatus Methanogaster sp. ANME-2c ERB4</name>
    <dbReference type="NCBI Taxonomy" id="2759911"/>
    <lineage>
        <taxon>Archaea</taxon>
        <taxon>Methanobacteriati</taxon>
        <taxon>Methanobacteriota</taxon>
        <taxon>Stenosarchaea group</taxon>
        <taxon>Methanomicrobia</taxon>
        <taxon>Methanosarcinales</taxon>
        <taxon>ANME-2 cluster</taxon>
        <taxon>Candidatus Methanogasteraceae</taxon>
        <taxon>Candidatus Methanogaster</taxon>
    </lineage>
</organism>
<name>A0A7G9Y337_9EURY</name>
<proteinExistence type="predicted"/>
<gene>
    <name evidence="1" type="ORF">ODADPOMJ_00014</name>
</gene>
<evidence type="ECO:0000313" key="1">
    <source>
        <dbReference type="EMBL" id="QNO42421.1"/>
    </source>
</evidence>
<sequence>MNKIVFARIAWHQRYDGNYPLPYTGADWMGKKEGGIGEWENFKKVRNKFYGWAKPSKFWTANLSNVGAEPDATSIDGITGSEVYPIVKTKKRSI</sequence>
<accession>A0A7G9Y337</accession>
<dbReference type="AlphaFoldDB" id="A0A7G9Y337"/>